<dbReference type="VEuPathDB" id="TrichDB:TVAGG3_0263260"/>
<dbReference type="InterPro" id="IPR045189">
    <property type="entry name" value="UBR4-like"/>
</dbReference>
<organism evidence="4 5">
    <name type="scientific">Trichomonas vaginalis (strain ATCC PRA-98 / G3)</name>
    <dbReference type="NCBI Taxonomy" id="412133"/>
    <lineage>
        <taxon>Eukaryota</taxon>
        <taxon>Metamonada</taxon>
        <taxon>Parabasalia</taxon>
        <taxon>Trichomonadida</taxon>
        <taxon>Trichomonadidae</taxon>
        <taxon>Trichomonas</taxon>
    </lineage>
</organism>
<dbReference type="InParanoid" id="A2DC43"/>
<dbReference type="GO" id="GO:0008270">
    <property type="term" value="F:zinc ion binding"/>
    <property type="evidence" value="ECO:0007669"/>
    <property type="project" value="UniProtKB-KW"/>
</dbReference>
<evidence type="ECO:0000313" key="5">
    <source>
        <dbReference type="Proteomes" id="UP000001542"/>
    </source>
</evidence>
<protein>
    <recommendedName>
        <fullName evidence="3">E3 ubiquitin ligase UBR4 C-terminal domain-containing protein</fullName>
    </recommendedName>
</protein>
<keyword evidence="1" id="KW-0479">Metal-binding</keyword>
<dbReference type="EMBL" id="DS113186">
    <property type="protein sequence ID" value="EAY22084.1"/>
    <property type="molecule type" value="Genomic_DNA"/>
</dbReference>
<dbReference type="KEGG" id="tva:5467637"/>
<feature type="coiled-coil region" evidence="2">
    <location>
        <begin position="1585"/>
        <end position="1627"/>
    </location>
</feature>
<keyword evidence="1" id="KW-0862">Zinc</keyword>
<feature type="domain" description="E3 ubiquitin ligase UBR4 C-terminal" evidence="3">
    <location>
        <begin position="1191"/>
        <end position="1919"/>
    </location>
</feature>
<proteinExistence type="inferred from homology"/>
<evidence type="ECO:0000313" key="4">
    <source>
        <dbReference type="EMBL" id="EAY22084.1"/>
    </source>
</evidence>
<gene>
    <name evidence="4" type="ORF">TVAG_457190</name>
</gene>
<reference evidence="4" key="2">
    <citation type="journal article" date="2007" name="Science">
        <title>Draft genome sequence of the sexually transmitted pathogen Trichomonas vaginalis.</title>
        <authorList>
            <person name="Carlton J.M."/>
            <person name="Hirt R.P."/>
            <person name="Silva J.C."/>
            <person name="Delcher A.L."/>
            <person name="Schatz M."/>
            <person name="Zhao Q."/>
            <person name="Wortman J.R."/>
            <person name="Bidwell S.L."/>
            <person name="Alsmark U.C.M."/>
            <person name="Besteiro S."/>
            <person name="Sicheritz-Ponten T."/>
            <person name="Noel C.J."/>
            <person name="Dacks J.B."/>
            <person name="Foster P.G."/>
            <person name="Simillion C."/>
            <person name="Van de Peer Y."/>
            <person name="Miranda-Saavedra D."/>
            <person name="Barton G.J."/>
            <person name="Westrop G.D."/>
            <person name="Mueller S."/>
            <person name="Dessi D."/>
            <person name="Fiori P.L."/>
            <person name="Ren Q."/>
            <person name="Paulsen I."/>
            <person name="Zhang H."/>
            <person name="Bastida-Corcuera F.D."/>
            <person name="Simoes-Barbosa A."/>
            <person name="Brown M.T."/>
            <person name="Hayes R.D."/>
            <person name="Mukherjee M."/>
            <person name="Okumura C.Y."/>
            <person name="Schneider R."/>
            <person name="Smith A.J."/>
            <person name="Vanacova S."/>
            <person name="Villalvazo M."/>
            <person name="Haas B.J."/>
            <person name="Pertea M."/>
            <person name="Feldblyum T.V."/>
            <person name="Utterback T.R."/>
            <person name="Shu C.L."/>
            <person name="Osoegawa K."/>
            <person name="de Jong P.J."/>
            <person name="Hrdy I."/>
            <person name="Horvathova L."/>
            <person name="Zubacova Z."/>
            <person name="Dolezal P."/>
            <person name="Malik S.B."/>
            <person name="Logsdon J.M. Jr."/>
            <person name="Henze K."/>
            <person name="Gupta A."/>
            <person name="Wang C.C."/>
            <person name="Dunne R.L."/>
            <person name="Upcroft J.A."/>
            <person name="Upcroft P."/>
            <person name="White O."/>
            <person name="Salzberg S.L."/>
            <person name="Tang P."/>
            <person name="Chiu C.-H."/>
            <person name="Lee Y.-S."/>
            <person name="Embley T.M."/>
            <person name="Coombs G.H."/>
            <person name="Mottram J.C."/>
            <person name="Tachezy J."/>
            <person name="Fraser-Liggett C.M."/>
            <person name="Johnson P.J."/>
        </authorList>
    </citation>
    <scope>NUCLEOTIDE SEQUENCE [LARGE SCALE GENOMIC DNA]</scope>
    <source>
        <strain evidence="4">G3</strain>
    </source>
</reference>
<dbReference type="VEuPathDB" id="TrichDB:TVAG_457190"/>
<dbReference type="eggNOG" id="KOG1776">
    <property type="taxonomic scope" value="Eukaryota"/>
</dbReference>
<evidence type="ECO:0000259" key="3">
    <source>
        <dbReference type="Pfam" id="PF13764"/>
    </source>
</evidence>
<sequence>MERFLALTHDPSSGTPPIEVIINEINENKNVVFYTMGNWLNSAKGINPTYTYVSIRDIVDLSPLNLERSKDPEQLNPLQSFKWLYLIYSLVSRKVSDDEELEEAKMKYIFTSIFDFIKSVDLKINFAAEFTSAVIVLAARLLQNNNVKIAEIINDQVYQQLLAIFNSQIEISTKIKLNSFPNQNLLLFLSPLPIEFYEKHNIFKNISLILKSAVVRLLLRTVKHAFPQICLDDMKISIQTLCYDSPILDQATQLLIHLFKDNSIEAYKYKDQIRYQTLSNKLISHSDTTNCFKKPINYKIALELSQDLLEIEKIAQEHPEVWEDFLSENTKLQNALEDILMSDYDDQFIVAVVSLLCLGHAKVKNIELVSKLFFTTGIQSVRKQMKDLLLIQPDVSASIIAKHFKDASNHGSQSEIFFSLVTELIKLISDPKDLINSLLVSLRTEYDLLKLHPNIYIYSELQKFIDISSSYLDEQPCAVCNNPERLPTLRNSKDIVDGYKYTHEDVLMKLKHPLIISSFILSYNIKKPEKFPQTVKIFVCLEKILDNNQLLEIKEWRFISEMKLNKNERASKLDLTLPVTATCVKFHFCDIKEEQTHIIYCPACHSEVDQRTGRCPNCPENAFHCRKCREIDVVHPNRLICTSCGNSNFLEYSIQMNCVKTFSHTRINSDEDMEQSLEMIDNLMSKVHNTLNTLQEYKGKIEFLLSPTNEISVNQRTSELKVIYNEKCKRSFQELTEFVQHVSAIRQSVSKYVGLTNSCNCECPENMCYNCKHMYITNGLSVIGKFAEISTTDVSDAMKFLISFCDVEQFSSSAISSLLSFCKLNENLTDKIIQLFLDSLPNPSPHLANLLFQILEIDDKFKLRRYKAVSNVLIETMKHVDKNPALVSIVVQPLSRALLKSNLLLRNRDDYLKFNILNTLSNMKLQTIDIFDNFSEDLIRSLLFSYNSQVRSDVSNLLFDISTISDKYFNKVFDFINQSFLNIQNLKKKENDQCLDLLSKLNEFSQKTHNHSINSKIIDNLIDKLLKETEQTYREENYLSMDLSVGYNIKLITNIIKPFITNDVDLLFICEKKSYLIEKLAKSYFILKSLILQRSKYLEDSSEIIKSAILKILSCKFMINEEEKFTKISEKSASLIVKSCAECLSQMKKSQKMIIKEMNELLFPKHKAKEFQIVLQKIRTQEIYIPGRISSNPFSNYTIGPKMVDVKKKICADLNMPDLMQDPHSMELLVNGNIISLDLNVEDVYINVWEPRSQNKPMLVIFRLQGLDGEAQEPMITSFRNNQGSEVTDDQIQKFGFSRILAKSDDLFVPFIDSIEISPTIACNVLTAFCQIQENEKKILEFNVIDKLLDSLKKLTEKSEKLNDKVAEKMIPVLGLANLLVNFDHSKLNDDDKIDSHIEFILKALQLDIVKNSVQLQSNLLSLLPHFACRRKSLMKTVMEFFIGGLRPKNSTEKFNFYTNCSNIYLLNSFSEFVNSLPNNDDENNLKGSIGHFLTDAINYVEENFDLNEGPKSKQWEKSVTKETLPAALKTLSGMAFSDILQQHLQKDDFKFLKLILQLRNVASTTDIGEIAEQIVKNLNLTPISEKLNSLIEEEKNLIKQKSNEEREKLLKQNEQMMSNNSQLQNLLSMLGDEEDQISCCICKDGFDFLLDEPLGIYGYFSKESNLATHFVFVHQKCHYSELKTPTQRMNEWQSASVRNVESPCNCIYPIPSPNEVISNYANKINKFYRSARNITSDINYHLEIVSQGKSINFKMGGGSLVNDIKVLPLLFYGYYSLIESSKRQIISKLNSTNSLTKQDAVDCLLLMTIEEWRHFREKILKDLLSNLVKDVPESERFGKIKSTVIYFLILNEANEMIKKETGRKPTENVFIEGNPDDKWINDFIERINNNFNEVLSEWQDLADKVQDEFLQIEDINTALIFANMEVENPNTWLTTL</sequence>
<dbReference type="PANTHER" id="PTHR21725:SF1">
    <property type="entry name" value="E3 UBIQUITIN-PROTEIN LIGASE UBR4"/>
    <property type="match status" value="1"/>
</dbReference>
<feature type="region of interest" description="UBR4 E3 catalytic module" evidence="1">
    <location>
        <begin position="1523"/>
        <end position="1729"/>
    </location>
</feature>
<name>A2DC43_TRIV3</name>
<dbReference type="OrthoDB" id="30336at2759"/>
<evidence type="ECO:0000256" key="1">
    <source>
        <dbReference type="PROSITE-ProRule" id="PRU01388"/>
    </source>
</evidence>
<reference evidence="4" key="1">
    <citation type="submission" date="2006-10" db="EMBL/GenBank/DDBJ databases">
        <authorList>
            <person name="Amadeo P."/>
            <person name="Zhao Q."/>
            <person name="Wortman J."/>
            <person name="Fraser-Liggett C."/>
            <person name="Carlton J."/>
        </authorList>
    </citation>
    <scope>NUCLEOTIDE SEQUENCE</scope>
    <source>
        <strain evidence="4">G3</strain>
    </source>
</reference>
<dbReference type="SMR" id="A2DC43"/>
<dbReference type="Pfam" id="PF13764">
    <property type="entry name" value="E3_UbLigase_R4"/>
    <property type="match status" value="1"/>
</dbReference>
<accession>A2DC43</accession>
<dbReference type="Proteomes" id="UP000001542">
    <property type="component" value="Unassembled WGS sequence"/>
</dbReference>
<dbReference type="PROSITE" id="PS52043">
    <property type="entry name" value="UBR4_E3"/>
    <property type="match status" value="1"/>
</dbReference>
<dbReference type="PANTHER" id="PTHR21725">
    <property type="entry name" value="E3 UBIQUITIN-PROTEIN LIGASE UBR4"/>
    <property type="match status" value="1"/>
</dbReference>
<comment type="similarity">
    <text evidence="1">Belongs to the UBR4 family.</text>
</comment>
<dbReference type="RefSeq" id="XP_001583070.1">
    <property type="nucleotide sequence ID" value="XM_001583020.1"/>
</dbReference>
<keyword evidence="5" id="KW-1185">Reference proteome</keyword>
<evidence type="ECO:0000256" key="2">
    <source>
        <dbReference type="SAM" id="Coils"/>
    </source>
</evidence>
<dbReference type="STRING" id="5722.A2DC43"/>
<keyword evidence="1" id="KW-0863">Zinc-finger</keyword>
<dbReference type="InterPro" id="IPR025704">
    <property type="entry name" value="E3_Ub_ligase_UBR4_C"/>
</dbReference>
<keyword evidence="2" id="KW-0175">Coiled coil</keyword>